<organism evidence="7 8">
    <name type="scientific">Flexivirga alba</name>
    <dbReference type="NCBI Taxonomy" id="702742"/>
    <lineage>
        <taxon>Bacteria</taxon>
        <taxon>Bacillati</taxon>
        <taxon>Actinomycetota</taxon>
        <taxon>Actinomycetes</taxon>
        <taxon>Micrococcales</taxon>
        <taxon>Dermacoccaceae</taxon>
        <taxon>Flexivirga</taxon>
    </lineage>
</organism>
<dbReference type="EMBL" id="JBHSWH010000001">
    <property type="protein sequence ID" value="MFC6707424.1"/>
    <property type="molecule type" value="Genomic_DNA"/>
</dbReference>
<reference evidence="8" key="1">
    <citation type="journal article" date="2019" name="Int. J. Syst. Evol. Microbiol.">
        <title>The Global Catalogue of Microorganisms (GCM) 10K type strain sequencing project: providing services to taxonomists for standard genome sequencing and annotation.</title>
        <authorList>
            <consortium name="The Broad Institute Genomics Platform"/>
            <consortium name="The Broad Institute Genome Sequencing Center for Infectious Disease"/>
            <person name="Wu L."/>
            <person name="Ma J."/>
        </authorList>
    </citation>
    <scope>NUCLEOTIDE SEQUENCE [LARGE SCALE GENOMIC DNA]</scope>
    <source>
        <strain evidence="8">CCUG 58127</strain>
    </source>
</reference>
<keyword evidence="8" id="KW-1185">Reference proteome</keyword>
<dbReference type="InterPro" id="IPR011701">
    <property type="entry name" value="MFS"/>
</dbReference>
<feature type="domain" description="Major facilitator superfamily (MFS) profile" evidence="6">
    <location>
        <begin position="1"/>
        <end position="192"/>
    </location>
</feature>
<dbReference type="InterPro" id="IPR020846">
    <property type="entry name" value="MFS_dom"/>
</dbReference>
<accession>A0ABW2AKF9</accession>
<evidence type="ECO:0000313" key="7">
    <source>
        <dbReference type="EMBL" id="MFC6707424.1"/>
    </source>
</evidence>
<dbReference type="PROSITE" id="PS50850">
    <property type="entry name" value="MFS"/>
    <property type="match status" value="1"/>
</dbReference>
<dbReference type="InterPro" id="IPR036259">
    <property type="entry name" value="MFS_trans_sf"/>
</dbReference>
<dbReference type="RefSeq" id="WP_382404095.1">
    <property type="nucleotide sequence ID" value="NZ_JBHSWH010000001.1"/>
</dbReference>
<dbReference type="Proteomes" id="UP001596298">
    <property type="component" value="Unassembled WGS sequence"/>
</dbReference>
<feature type="transmembrane region" description="Helical" evidence="5">
    <location>
        <begin position="48"/>
        <end position="66"/>
    </location>
</feature>
<sequence length="403" mass="42139">MSFSPYQRVLRSADVRRVLLLGLLLRIPIASAAIVLTLHVVQSLGRSYSEAGLVAAGATLAIAVSGPWRGKLLDRMGLRRVVLPSLIVNAVCWAIAPFAGYWALLVLATTAGLFVVPTFSIIRQGVIAVVPDDDRRTALSLDGMSVEMAFMVGPVIAVWLATAFDTRFVLFGLQMVGVLVGIALFIINPTLRPVEPDTDVAGQVVPRTAWFRAGFLGICGAAAASTIVLGGSDVAIVAAMRHFDAVGQMGIVLVPWAAGSLFGGMIYGAISRPIQPFLLLLGLAAATAPMAFAGGTWSLAAISLISGLFCAPTITATVDAVSRVVPSAARGEAMGWHGSFMTAGARSAPHWPVRQSTAGVSVAASCWCRRSGYWSRSVGMAPCTCTAIALPCTHSRLSGSRPH</sequence>
<keyword evidence="2 5" id="KW-0812">Transmembrane</keyword>
<keyword evidence="4 5" id="KW-0472">Membrane</keyword>
<dbReference type="Pfam" id="PF07690">
    <property type="entry name" value="MFS_1"/>
    <property type="match status" value="1"/>
</dbReference>
<comment type="caution">
    <text evidence="7">The sequence shown here is derived from an EMBL/GenBank/DDBJ whole genome shotgun (WGS) entry which is preliminary data.</text>
</comment>
<name>A0ABW2AKF9_9MICO</name>
<feature type="transmembrane region" description="Helical" evidence="5">
    <location>
        <begin position="209"/>
        <end position="229"/>
    </location>
</feature>
<feature type="transmembrane region" description="Helical" evidence="5">
    <location>
        <begin position="168"/>
        <end position="188"/>
    </location>
</feature>
<evidence type="ECO:0000256" key="1">
    <source>
        <dbReference type="ARBA" id="ARBA00004651"/>
    </source>
</evidence>
<feature type="transmembrane region" description="Helical" evidence="5">
    <location>
        <begin position="249"/>
        <end position="270"/>
    </location>
</feature>
<dbReference type="PANTHER" id="PTHR23542:SF1">
    <property type="entry name" value="MAJOR FACILITATOR SUPERFAMILY (MFS) PROFILE DOMAIN-CONTAINING PROTEIN"/>
    <property type="match status" value="1"/>
</dbReference>
<evidence type="ECO:0000259" key="6">
    <source>
        <dbReference type="PROSITE" id="PS50850"/>
    </source>
</evidence>
<keyword evidence="3 5" id="KW-1133">Transmembrane helix</keyword>
<dbReference type="PANTHER" id="PTHR23542">
    <property type="match status" value="1"/>
</dbReference>
<dbReference type="SUPFAM" id="SSF103473">
    <property type="entry name" value="MFS general substrate transporter"/>
    <property type="match status" value="1"/>
</dbReference>
<feature type="transmembrane region" description="Helical" evidence="5">
    <location>
        <begin position="102"/>
        <end position="122"/>
    </location>
</feature>
<gene>
    <name evidence="7" type="ORF">ACFQDH_19785</name>
</gene>
<protein>
    <submittedName>
        <fullName evidence="7">MFS transporter</fullName>
    </submittedName>
</protein>
<evidence type="ECO:0000313" key="8">
    <source>
        <dbReference type="Proteomes" id="UP001596298"/>
    </source>
</evidence>
<feature type="transmembrane region" description="Helical" evidence="5">
    <location>
        <begin position="277"/>
        <end position="300"/>
    </location>
</feature>
<evidence type="ECO:0000256" key="3">
    <source>
        <dbReference type="ARBA" id="ARBA00022989"/>
    </source>
</evidence>
<comment type="subcellular location">
    <subcellularLocation>
        <location evidence="1">Cell membrane</location>
        <topology evidence="1">Multi-pass membrane protein</topology>
    </subcellularLocation>
</comment>
<evidence type="ECO:0000256" key="4">
    <source>
        <dbReference type="ARBA" id="ARBA00023136"/>
    </source>
</evidence>
<feature type="transmembrane region" description="Helical" evidence="5">
    <location>
        <begin position="78"/>
        <end position="96"/>
    </location>
</feature>
<dbReference type="Gene3D" id="1.20.1250.20">
    <property type="entry name" value="MFS general substrate transporter like domains"/>
    <property type="match status" value="1"/>
</dbReference>
<evidence type="ECO:0000256" key="2">
    <source>
        <dbReference type="ARBA" id="ARBA00022692"/>
    </source>
</evidence>
<proteinExistence type="predicted"/>
<feature type="transmembrane region" description="Helical" evidence="5">
    <location>
        <begin position="143"/>
        <end position="162"/>
    </location>
</feature>
<evidence type="ECO:0000256" key="5">
    <source>
        <dbReference type="SAM" id="Phobius"/>
    </source>
</evidence>